<protein>
    <submittedName>
        <fullName evidence="1">Uncharacterized protein</fullName>
    </submittedName>
</protein>
<dbReference type="AlphaFoldDB" id="A0A644YHK0"/>
<comment type="caution">
    <text evidence="1">The sequence shown here is derived from an EMBL/GenBank/DDBJ whole genome shotgun (WGS) entry which is preliminary data.</text>
</comment>
<proteinExistence type="predicted"/>
<accession>A0A644YHK0</accession>
<dbReference type="EMBL" id="VSSQ01005120">
    <property type="protein sequence ID" value="MPM27930.1"/>
    <property type="molecule type" value="Genomic_DNA"/>
</dbReference>
<sequence length="198" mass="23214">MYPTPTVTQTIITLSIEYIIEKYYHGTILDSAEKIIRSGQFQCSKNPDEWLGIGYYFFAHKSHAKIWAERRSRDCRNSGKAGHEYTPAILSVILSCPDEQVLDLDDPDQLKSLFNEVSEGLERTSSSLHADFQKLPKPKKWFYAIEFYRQTHPEIKMTIYTFSVNPKKYKGDKRIFDYKQRQICAHEHRIISNIRKEA</sequence>
<name>A0A644YHK0_9ZZZZ</name>
<dbReference type="Gene3D" id="3.90.175.10">
    <property type="entry name" value="Diphtheria Toxin, domain 1"/>
    <property type="match status" value="1"/>
</dbReference>
<dbReference type="SUPFAM" id="SSF56399">
    <property type="entry name" value="ADP-ribosylation"/>
    <property type="match status" value="1"/>
</dbReference>
<reference evidence="1" key="1">
    <citation type="submission" date="2019-08" db="EMBL/GenBank/DDBJ databases">
        <authorList>
            <person name="Kucharzyk K."/>
            <person name="Murdoch R.W."/>
            <person name="Higgins S."/>
            <person name="Loffler F."/>
        </authorList>
    </citation>
    <scope>NUCLEOTIDE SEQUENCE</scope>
</reference>
<gene>
    <name evidence="1" type="ORF">SDC9_74446</name>
</gene>
<evidence type="ECO:0000313" key="1">
    <source>
        <dbReference type="EMBL" id="MPM27930.1"/>
    </source>
</evidence>
<organism evidence="1">
    <name type="scientific">bioreactor metagenome</name>
    <dbReference type="NCBI Taxonomy" id="1076179"/>
    <lineage>
        <taxon>unclassified sequences</taxon>
        <taxon>metagenomes</taxon>
        <taxon>ecological metagenomes</taxon>
    </lineage>
</organism>